<accession>A0A0P9J5Q0</accession>
<evidence type="ECO:0000313" key="3">
    <source>
        <dbReference type="Proteomes" id="UP000050297"/>
    </source>
</evidence>
<name>A0A0P9J5Q0_PSESX</name>
<dbReference type="Proteomes" id="UP000050297">
    <property type="component" value="Unassembled WGS sequence"/>
</dbReference>
<dbReference type="Pfam" id="PF20178">
    <property type="entry name" value="ToxA_N"/>
    <property type="match status" value="1"/>
</dbReference>
<dbReference type="InterPro" id="IPR024079">
    <property type="entry name" value="MetalloPept_cat_dom_sf"/>
</dbReference>
<comment type="caution">
    <text evidence="2">The sequence shown here is derived from an EMBL/GenBank/DDBJ whole genome shotgun (WGS) entry which is preliminary data.</text>
</comment>
<evidence type="ECO:0000313" key="2">
    <source>
        <dbReference type="EMBL" id="KPW18936.1"/>
    </source>
</evidence>
<dbReference type="GO" id="GO:0008237">
    <property type="term" value="F:metallopeptidase activity"/>
    <property type="evidence" value="ECO:0007669"/>
    <property type="project" value="InterPro"/>
</dbReference>
<sequence>MALSNAGASRYLNKLFPFFLCHALTRNALRGVIQGKQYMPAALPYFFSEALRSRFTQDIQYATDEARITSDEGRWLRSLVATDTSADSGTTFPRVDRLTIEDGSAGNAELAGALFISDPDNADAPVFLSTLAFGIERFASRSLLLAGLQQRLAEVSDMSIVEADRVEDALFEARSLAVIRQQARYLEDLWTLLQDLPDLYSACGKALQTVLLARWPGDGIDVFTQIVQILEMSPAADPGLPSVVGTQYLIDAAVQVFIGELIPTGLTRQFLDARGDILSQAQSTLFEQALSDSVSAVSAAYEQLLVDYWTSLRPDGRTVKDFATRALAECFRQHLLSSRAHGAMTDAEYRHLLTLLPSSPEAIDAQSIRVRRLSVSVAGQEPVKLVGVALIEFPADELAGVYLYSSLSGLLRFSDSANAIEHVLSDPSRNGMLFYSSLDDHVSIRMQGPVEVRQDTLATEFFSDFVGSLIALQKRNLRYALALPAIDAAKIPVRVDDALDIRGLLDGRLLNLHDSGRWRSERLTFDQAWGASVQTTSVQPSLIPEPSYNWVSKLKKLDWMLERVDALHTGVDSCMRLALNRYLAVIGGPHLDAWMLWVLPDAIDAPPVRLLSLALDRVCGYAPAPLSGGVVLAGLLKPVMDQPVQRLPLALIEQILSCVQLDFPRRFNEQISEFYSRSIRHLDTRLRPDVMCGLIREYSLRLELLVEKRIATLPDSVIANVQQVLDRPLPALRAALGEARVDAFTVSVEYDPQSAAIKVPNAFVINNRLPGNKPALWIVNKGLICFETLQVLEQYVAERFTGKELGSHLPGVLAEPDRQTLLDYRARKGALTLKVVLQRIEGHFIEALQHDEIERQRRTMAELYQQAVTWRVPSELFVNLLGAGERDDRNRQNLSHLGVAIQFIIYKAIVPSWVREASRADQVMLIDALRRFYVTCAGKKDFLFDIPSLYEYSCEQLRLRFQTDFTEPRPDPENILVTLEHFVPAPVAPGQTPQSIPAATDAVSENLAEFAINRFLSRQDGVILLSSRDDQPLNASLTPAYVCELVKSLDIAAGYRSLLDSRLAVTAADYPERRRLFVEQVPSLDILQAFALRLKNELSEQAYQVIENVLSMPDALARLPVNGCKVVLSPLQLLPAKEGWEPTVVLNTYLMGPMDNQPGPWVLYAPLHEDFVFKEYPDRAALLHDIHTSAFLQQYILDRVDPDVRKLYDNGGFMEPHLPFSAESSFDFPFETPAPVTLQIDPYEGNCLLLMFRGALDILKLQVQQHSVTNAEQHRATSRYLFTLGAEQVMALMPGRVGALIGIIQGQTLLNMSVISAGDQSWGKAFSEFMAALSVMISSGQAPSAFPSRAVDEVNMTAEEAVLSDPLVQLDDDADVPEFSWSNSSLTQQIRERLRQFEVHDVALNTLQRDELLSTYHDPLPNREYAAIGGKIYELKSDANGWFIVSGTMVGPPVSLDADQQWKLDIQGGLRGGGGALTRMEGSLVDDLVDDIMVVNARGMSEIRHSYREMALAIEDAHKQAQYYLENSLANLAIPVSAKAVEPRTEKIIADFFGQKNPDDRLYDVTKKTITDIYQELMNPSMSPIDSQRYVVGINRMGNEASSAFIFEADPLRRVFLTEQFFRVPTYRFKLSAIRSGEFKHAPHYRAAILIHELSHMVLKTDDIAYVDSQAPFIDLIEDTPTYRLRIRNELITQQQKTLSYQTDRDKLFKQLDEDTWRDLRRMDGNGKQTILRICGKKTLEEARDVFYQDVHKRTDVMLKNADSVALLVTLLGRERFVRR</sequence>
<reference evidence="2 3" key="1">
    <citation type="submission" date="2015-09" db="EMBL/GenBank/DDBJ databases">
        <title>Genome announcement of multiple Pseudomonas syringae strains.</title>
        <authorList>
            <person name="Thakur S."/>
            <person name="Wang P.W."/>
            <person name="Gong Y."/>
            <person name="Weir B.S."/>
            <person name="Guttman D.S."/>
        </authorList>
    </citation>
    <scope>NUCLEOTIDE SEQUENCE [LARGE SCALE GENOMIC DNA]</scope>
    <source>
        <strain evidence="2 3">ICMP2802</strain>
    </source>
</reference>
<dbReference type="EMBL" id="LJPM01000303">
    <property type="protein sequence ID" value="KPW18936.1"/>
    <property type="molecule type" value="Genomic_DNA"/>
</dbReference>
<gene>
    <name evidence="2" type="ORF">ALO91_04857</name>
</gene>
<organism evidence="2 3">
    <name type="scientific">Pseudomonas syringae pv. aceris</name>
    <dbReference type="NCBI Taxonomy" id="199198"/>
    <lineage>
        <taxon>Bacteria</taxon>
        <taxon>Pseudomonadati</taxon>
        <taxon>Pseudomonadota</taxon>
        <taxon>Gammaproteobacteria</taxon>
        <taxon>Pseudomonadales</taxon>
        <taxon>Pseudomonadaceae</taxon>
        <taxon>Pseudomonas</taxon>
        <taxon>Pseudomonas syringae</taxon>
    </lineage>
</organism>
<feature type="domain" description="Dermonecrotic toxin N-terminal" evidence="1">
    <location>
        <begin position="945"/>
        <end position="1198"/>
    </location>
</feature>
<proteinExistence type="predicted"/>
<dbReference type="PATRIC" id="fig|199198.5.peg.2116"/>
<evidence type="ECO:0000259" key="1">
    <source>
        <dbReference type="Pfam" id="PF20178"/>
    </source>
</evidence>
<dbReference type="Gene3D" id="3.40.390.10">
    <property type="entry name" value="Collagenase (Catalytic Domain)"/>
    <property type="match status" value="1"/>
</dbReference>
<dbReference type="InterPro" id="IPR046673">
    <property type="entry name" value="ToxA_N"/>
</dbReference>
<protein>
    <recommendedName>
        <fullName evidence="1">Dermonecrotic toxin N-terminal domain-containing protein</fullName>
    </recommendedName>
</protein>